<evidence type="ECO:0000256" key="1">
    <source>
        <dbReference type="ARBA" id="ARBA00004429"/>
    </source>
</evidence>
<keyword evidence="3" id="KW-1003">Cell membrane</keyword>
<evidence type="ECO:0000256" key="9">
    <source>
        <dbReference type="SAM" id="Phobius"/>
    </source>
</evidence>
<dbReference type="PANTHER" id="PTHR35011:SF2">
    <property type="entry name" value="2,3-DIKETO-L-GULONATE TRAP TRANSPORTER SMALL PERMEASE PROTEIN YIAM"/>
    <property type="match status" value="1"/>
</dbReference>
<gene>
    <name evidence="11" type="ORF">J2Z37_002647</name>
</gene>
<evidence type="ECO:0000259" key="10">
    <source>
        <dbReference type="Pfam" id="PF04290"/>
    </source>
</evidence>
<name>A0ABS4GQU8_9BACL</name>
<evidence type="ECO:0000313" key="12">
    <source>
        <dbReference type="Proteomes" id="UP001519343"/>
    </source>
</evidence>
<evidence type="ECO:0000256" key="7">
    <source>
        <dbReference type="ARBA" id="ARBA00023136"/>
    </source>
</evidence>
<dbReference type="PANTHER" id="PTHR35011">
    <property type="entry name" value="2,3-DIKETO-L-GULONATE TRAP TRANSPORTER SMALL PERMEASE PROTEIN YIAM"/>
    <property type="match status" value="1"/>
</dbReference>
<sequence>MQFINFVDKFNRILEILAGIAVIVMTLVVFLQVIVRFGLTAIGWDLSVPWTEELARYLMIWVIFIGGAIATRKGKLIAVEALVVALPALPGKLIKFVSHIVSLVFYAIIFTIGLEWAKFGLSETAPVMKFPMVYVYSALVVSAGIMILNTISFLLEIFIKKIDIREASVDEEVEDALAEYKNKGEGVTQ</sequence>
<dbReference type="Pfam" id="PF04290">
    <property type="entry name" value="DctQ"/>
    <property type="match status" value="1"/>
</dbReference>
<feature type="transmembrane region" description="Helical" evidence="9">
    <location>
        <begin position="93"/>
        <end position="114"/>
    </location>
</feature>
<comment type="subcellular location">
    <subcellularLocation>
        <location evidence="1">Cell inner membrane</location>
        <topology evidence="1">Multi-pass membrane protein</topology>
    </subcellularLocation>
</comment>
<dbReference type="EMBL" id="JAGGKT010000007">
    <property type="protein sequence ID" value="MBP1932639.1"/>
    <property type="molecule type" value="Genomic_DNA"/>
</dbReference>
<evidence type="ECO:0000313" key="11">
    <source>
        <dbReference type="EMBL" id="MBP1932639.1"/>
    </source>
</evidence>
<proteinExistence type="inferred from homology"/>
<feature type="domain" description="Tripartite ATP-independent periplasmic transporters DctQ component" evidence="10">
    <location>
        <begin position="25"/>
        <end position="157"/>
    </location>
</feature>
<protein>
    <submittedName>
        <fullName evidence="11">TRAP-type C4-dicarboxylate transport system permease small subunit</fullName>
    </submittedName>
</protein>
<accession>A0ABS4GQU8</accession>
<keyword evidence="5 9" id="KW-0812">Transmembrane</keyword>
<keyword evidence="7 9" id="KW-0472">Membrane</keyword>
<feature type="transmembrane region" description="Helical" evidence="9">
    <location>
        <begin position="134"/>
        <end position="155"/>
    </location>
</feature>
<evidence type="ECO:0000256" key="5">
    <source>
        <dbReference type="ARBA" id="ARBA00022692"/>
    </source>
</evidence>
<evidence type="ECO:0000256" key="3">
    <source>
        <dbReference type="ARBA" id="ARBA00022475"/>
    </source>
</evidence>
<keyword evidence="12" id="KW-1185">Reference proteome</keyword>
<organism evidence="11 12">
    <name type="scientific">Ammoniphilus resinae</name>
    <dbReference type="NCBI Taxonomy" id="861532"/>
    <lineage>
        <taxon>Bacteria</taxon>
        <taxon>Bacillati</taxon>
        <taxon>Bacillota</taxon>
        <taxon>Bacilli</taxon>
        <taxon>Bacillales</taxon>
        <taxon>Paenibacillaceae</taxon>
        <taxon>Aneurinibacillus group</taxon>
        <taxon>Ammoniphilus</taxon>
    </lineage>
</organism>
<reference evidence="11 12" key="1">
    <citation type="submission" date="2021-03" db="EMBL/GenBank/DDBJ databases">
        <title>Genomic Encyclopedia of Type Strains, Phase IV (KMG-IV): sequencing the most valuable type-strain genomes for metagenomic binning, comparative biology and taxonomic classification.</title>
        <authorList>
            <person name="Goeker M."/>
        </authorList>
    </citation>
    <scope>NUCLEOTIDE SEQUENCE [LARGE SCALE GENOMIC DNA]</scope>
    <source>
        <strain evidence="11 12">DSM 24738</strain>
    </source>
</reference>
<dbReference type="InterPro" id="IPR007387">
    <property type="entry name" value="TRAP_DctQ"/>
</dbReference>
<evidence type="ECO:0000256" key="2">
    <source>
        <dbReference type="ARBA" id="ARBA00022448"/>
    </source>
</evidence>
<comment type="similarity">
    <text evidence="8">Belongs to the TRAP transporter small permease family.</text>
</comment>
<evidence type="ECO:0000256" key="6">
    <source>
        <dbReference type="ARBA" id="ARBA00022989"/>
    </source>
</evidence>
<evidence type="ECO:0000256" key="8">
    <source>
        <dbReference type="ARBA" id="ARBA00038436"/>
    </source>
</evidence>
<feature type="transmembrane region" description="Helical" evidence="9">
    <location>
        <begin position="12"/>
        <end position="34"/>
    </location>
</feature>
<keyword evidence="2" id="KW-0813">Transport</keyword>
<keyword evidence="6 9" id="KW-1133">Transmembrane helix</keyword>
<dbReference type="Proteomes" id="UP001519343">
    <property type="component" value="Unassembled WGS sequence"/>
</dbReference>
<keyword evidence="4" id="KW-0997">Cell inner membrane</keyword>
<dbReference type="RefSeq" id="WP_209810675.1">
    <property type="nucleotide sequence ID" value="NZ_JAGGKT010000007.1"/>
</dbReference>
<dbReference type="InterPro" id="IPR055348">
    <property type="entry name" value="DctQ"/>
</dbReference>
<feature type="transmembrane region" description="Helical" evidence="9">
    <location>
        <begin position="54"/>
        <end position="72"/>
    </location>
</feature>
<evidence type="ECO:0000256" key="4">
    <source>
        <dbReference type="ARBA" id="ARBA00022519"/>
    </source>
</evidence>
<comment type="caution">
    <text evidence="11">The sequence shown here is derived from an EMBL/GenBank/DDBJ whole genome shotgun (WGS) entry which is preliminary data.</text>
</comment>